<dbReference type="PANTHER" id="PTHR16214:SF3">
    <property type="entry name" value="TRANSMEMBRANE PROTEIN 260"/>
    <property type="match status" value="1"/>
</dbReference>
<feature type="transmembrane region" description="Helical" evidence="1">
    <location>
        <begin position="308"/>
        <end position="328"/>
    </location>
</feature>
<feature type="transmembrane region" description="Helical" evidence="1">
    <location>
        <begin position="340"/>
        <end position="360"/>
    </location>
</feature>
<dbReference type="Proteomes" id="UP000697710">
    <property type="component" value="Unassembled WGS sequence"/>
</dbReference>
<feature type="transmembrane region" description="Helical" evidence="1">
    <location>
        <begin position="396"/>
        <end position="414"/>
    </location>
</feature>
<evidence type="ECO:0000256" key="1">
    <source>
        <dbReference type="SAM" id="Phobius"/>
    </source>
</evidence>
<feature type="transmembrane region" description="Helical" evidence="1">
    <location>
        <begin position="212"/>
        <end position="233"/>
    </location>
</feature>
<comment type="caution">
    <text evidence="2">The sequence shown here is derived from an EMBL/GenBank/DDBJ whole genome shotgun (WGS) entry which is preliminary data.</text>
</comment>
<feature type="transmembrane region" description="Helical" evidence="1">
    <location>
        <begin position="173"/>
        <end position="192"/>
    </location>
</feature>
<name>A0A956LWR6_UNCEI</name>
<dbReference type="Pfam" id="PF11028">
    <property type="entry name" value="TMEM260-like"/>
    <property type="match status" value="1"/>
</dbReference>
<reference evidence="2" key="1">
    <citation type="submission" date="2020-04" db="EMBL/GenBank/DDBJ databases">
        <authorList>
            <person name="Zhang T."/>
        </authorList>
    </citation>
    <scope>NUCLEOTIDE SEQUENCE</scope>
    <source>
        <strain evidence="2">HKST-UBA01</strain>
    </source>
</reference>
<keyword evidence="1" id="KW-1133">Transmembrane helix</keyword>
<reference evidence="2" key="2">
    <citation type="journal article" date="2021" name="Microbiome">
        <title>Successional dynamics and alternative stable states in a saline activated sludge microbial community over 9 years.</title>
        <authorList>
            <person name="Wang Y."/>
            <person name="Ye J."/>
            <person name="Ju F."/>
            <person name="Liu L."/>
            <person name="Boyd J.A."/>
            <person name="Deng Y."/>
            <person name="Parks D.H."/>
            <person name="Jiang X."/>
            <person name="Yin X."/>
            <person name="Woodcroft B.J."/>
            <person name="Tyson G.W."/>
            <person name="Hugenholtz P."/>
            <person name="Polz M.F."/>
            <person name="Zhang T."/>
        </authorList>
    </citation>
    <scope>NUCLEOTIDE SEQUENCE</scope>
    <source>
        <strain evidence="2">HKST-UBA01</strain>
    </source>
</reference>
<dbReference type="EMBL" id="JAGQHR010000085">
    <property type="protein sequence ID" value="MCA9726934.1"/>
    <property type="molecule type" value="Genomic_DNA"/>
</dbReference>
<keyword evidence="1" id="KW-0472">Membrane</keyword>
<keyword evidence="1" id="KW-0812">Transmembrane</keyword>
<evidence type="ECO:0000313" key="2">
    <source>
        <dbReference type="EMBL" id="MCA9726934.1"/>
    </source>
</evidence>
<dbReference type="AlphaFoldDB" id="A0A956LWR6"/>
<dbReference type="PANTHER" id="PTHR16214">
    <property type="entry name" value="TRANSMEMBRANE PROTEIN 260"/>
    <property type="match status" value="1"/>
</dbReference>
<feature type="transmembrane region" description="Helical" evidence="1">
    <location>
        <begin position="44"/>
        <end position="62"/>
    </location>
</feature>
<dbReference type="InterPro" id="IPR052724">
    <property type="entry name" value="GT117_domain-containing"/>
</dbReference>
<feature type="transmembrane region" description="Helical" evidence="1">
    <location>
        <begin position="118"/>
        <end position="141"/>
    </location>
</feature>
<sequence>MSILPARTSTTARRRWYNILMPATAQVEPGGSDRRTPLGARFPLLLDFVAVGLPLGVLYALTRSHDLGIIDSGELATVCARLGIAHPTGYPLYTLLGRVAILLWPGPPIDSLDLLSAAAAWLAALLTVRASRLLLVSVWGLESRWIRWGAPWAVGLWFGTDRELWQQATGNEVYSLHLAGVAGLLLLLVAIGVRKADGRTVLVLGYLTGVSFAHHLSAAFLLPAIVAGGFLWLADVRGFSRRIGWVAALGGLALLAWSVNLYLPIRSAQDPVLDWGDPVTWARFWRHYLAAQYRVWQFESSAEFTTNLSGYLASLPSRVSWAVLVLSIPGTWALRRRGRILSLLGLVLLTTLIWASGYSIHDLAPYFLPVDLVLVLLAGAGVAAVTAWASRRRSRLLGGILAGLLILTGGAHAARQWSSVDRANDHFIRTHATMVLESLPPRAILLSAFWDAIVSPALYLQEVEGMRPDVTIVDPELLRRSWYFPQLRRADSELLGPVEPTIQAFLADLALFEEDRPYDPAQIERNYRTVIQGIALAHRATRPTFYSPDVDPSCAGSLPVVPWSFVFAIAGEPQPEIPPPDLEALLSRGFRADDPIHLLVIAQWRRMAENRVLLLERAGRVDRASPWRALIQAIDTRVPGARTAGPDR</sequence>
<accession>A0A956LWR6</accession>
<organism evidence="2 3">
    <name type="scientific">Eiseniibacteriota bacterium</name>
    <dbReference type="NCBI Taxonomy" id="2212470"/>
    <lineage>
        <taxon>Bacteria</taxon>
        <taxon>Candidatus Eiseniibacteriota</taxon>
    </lineage>
</organism>
<evidence type="ECO:0000313" key="3">
    <source>
        <dbReference type="Proteomes" id="UP000697710"/>
    </source>
</evidence>
<dbReference type="InterPro" id="IPR021280">
    <property type="entry name" value="TMEM260-like"/>
</dbReference>
<feature type="transmembrane region" description="Helical" evidence="1">
    <location>
        <begin position="366"/>
        <end position="389"/>
    </location>
</feature>
<feature type="transmembrane region" description="Helical" evidence="1">
    <location>
        <begin position="245"/>
        <end position="265"/>
    </location>
</feature>
<gene>
    <name evidence="2" type="ORF">KC729_04570</name>
</gene>
<protein>
    <submittedName>
        <fullName evidence="2">DUF2723 domain-containing protein</fullName>
    </submittedName>
</protein>
<proteinExistence type="predicted"/>